<evidence type="ECO:0000256" key="1">
    <source>
        <dbReference type="ARBA" id="ARBA00005417"/>
    </source>
</evidence>
<evidence type="ECO:0000256" key="3">
    <source>
        <dbReference type="ARBA" id="ARBA00022741"/>
    </source>
</evidence>
<keyword evidence="9" id="KW-1185">Reference proteome</keyword>
<evidence type="ECO:0000256" key="4">
    <source>
        <dbReference type="ARBA" id="ARBA00022840"/>
    </source>
</evidence>
<dbReference type="Pfam" id="PF00005">
    <property type="entry name" value="ABC_tran"/>
    <property type="match status" value="2"/>
</dbReference>
<dbReference type="PANTHER" id="PTHR43553">
    <property type="entry name" value="HEAVY METAL TRANSPORTER"/>
    <property type="match status" value="1"/>
</dbReference>
<dbReference type="InterPro" id="IPR015856">
    <property type="entry name" value="ABC_transpr_CbiO/EcfA_su"/>
</dbReference>
<reference evidence="7 9" key="2">
    <citation type="submission" date="2018-12" db="EMBL/GenBank/DDBJ databases">
        <authorList>
            <person name="hu s."/>
            <person name="Xu Y."/>
            <person name="Xu B."/>
            <person name="Li F."/>
        </authorList>
    </citation>
    <scope>NUCLEOTIDE SEQUENCE [LARGE SCALE GENOMIC DNA]</scope>
    <source>
        <strain evidence="7 9">KSW2-17</strain>
    </source>
</reference>
<dbReference type="AlphaFoldDB" id="A0A2P8H0J0"/>
<proteinExistence type="inferred from homology"/>
<comment type="similarity">
    <text evidence="1">Belongs to the ABC transporter superfamily.</text>
</comment>
<gene>
    <name evidence="6" type="ORF">CLV49_3390</name>
    <name evidence="7" type="ORF">ELQ93_02305</name>
</gene>
<dbReference type="InterPro" id="IPR027417">
    <property type="entry name" value="P-loop_NTPase"/>
</dbReference>
<dbReference type="Proteomes" id="UP000241203">
    <property type="component" value="Unassembled WGS sequence"/>
</dbReference>
<dbReference type="PROSITE" id="PS00211">
    <property type="entry name" value="ABC_TRANSPORTER_1"/>
    <property type="match status" value="2"/>
</dbReference>
<dbReference type="Gene3D" id="3.40.50.300">
    <property type="entry name" value="P-loop containing nucleotide triphosphate hydrolases"/>
    <property type="match status" value="2"/>
</dbReference>
<dbReference type="InterPro" id="IPR050095">
    <property type="entry name" value="ECF_ABC_transporter_ATP-bd"/>
</dbReference>
<evidence type="ECO:0000256" key="2">
    <source>
        <dbReference type="ARBA" id="ARBA00022448"/>
    </source>
</evidence>
<reference evidence="6 8" key="1">
    <citation type="submission" date="2018-03" db="EMBL/GenBank/DDBJ databases">
        <title>Genomic Encyclopedia of Archaeal and Bacterial Type Strains, Phase II (KMG-II): from individual species to whole genera.</title>
        <authorList>
            <person name="Goeker M."/>
        </authorList>
    </citation>
    <scope>NUCLEOTIDE SEQUENCE [LARGE SCALE GENOMIC DNA]</scope>
    <source>
        <strain evidence="6 8">DSM 21548</strain>
    </source>
</reference>
<dbReference type="CDD" id="cd03225">
    <property type="entry name" value="ABC_cobalt_CbiO_domain1"/>
    <property type="match status" value="2"/>
</dbReference>
<dbReference type="EMBL" id="RZGY01000001">
    <property type="protein sequence ID" value="RUQ85874.1"/>
    <property type="molecule type" value="Genomic_DNA"/>
</dbReference>
<evidence type="ECO:0000313" key="9">
    <source>
        <dbReference type="Proteomes" id="UP000268291"/>
    </source>
</evidence>
<dbReference type="SMART" id="SM00382">
    <property type="entry name" value="AAA"/>
    <property type="match status" value="2"/>
</dbReference>
<dbReference type="Proteomes" id="UP000268291">
    <property type="component" value="Unassembled WGS sequence"/>
</dbReference>
<dbReference type="PANTHER" id="PTHR43553:SF24">
    <property type="entry name" value="ENERGY-COUPLING FACTOR TRANSPORTER ATP-BINDING PROTEIN ECFA1"/>
    <property type="match status" value="1"/>
</dbReference>
<dbReference type="GO" id="GO:0043190">
    <property type="term" value="C:ATP-binding cassette (ABC) transporter complex"/>
    <property type="evidence" value="ECO:0007669"/>
    <property type="project" value="TreeGrafter"/>
</dbReference>
<dbReference type="SUPFAM" id="SSF52540">
    <property type="entry name" value="P-loop containing nucleoside triphosphate hydrolases"/>
    <property type="match status" value="2"/>
</dbReference>
<keyword evidence="4 6" id="KW-0067">ATP-binding</keyword>
<dbReference type="InterPro" id="IPR003439">
    <property type="entry name" value="ABC_transporter-like_ATP-bd"/>
</dbReference>
<keyword evidence="2" id="KW-0813">Transport</keyword>
<dbReference type="OrthoDB" id="501320at2"/>
<dbReference type="GO" id="GO:0042626">
    <property type="term" value="F:ATPase-coupled transmembrane transporter activity"/>
    <property type="evidence" value="ECO:0007669"/>
    <property type="project" value="TreeGrafter"/>
</dbReference>
<evidence type="ECO:0000313" key="8">
    <source>
        <dbReference type="Proteomes" id="UP000241203"/>
    </source>
</evidence>
<evidence type="ECO:0000313" key="6">
    <source>
        <dbReference type="EMBL" id="PSL39741.1"/>
    </source>
</evidence>
<comment type="caution">
    <text evidence="6">The sequence shown here is derived from an EMBL/GenBank/DDBJ whole genome shotgun (WGS) entry which is preliminary data.</text>
</comment>
<dbReference type="InterPro" id="IPR003593">
    <property type="entry name" value="AAA+_ATPase"/>
</dbReference>
<organism evidence="6 8">
    <name type="scientific">Labedella gwakjiensis</name>
    <dbReference type="NCBI Taxonomy" id="390269"/>
    <lineage>
        <taxon>Bacteria</taxon>
        <taxon>Bacillati</taxon>
        <taxon>Actinomycetota</taxon>
        <taxon>Actinomycetes</taxon>
        <taxon>Micrococcales</taxon>
        <taxon>Microbacteriaceae</taxon>
        <taxon>Labedella</taxon>
    </lineage>
</organism>
<dbReference type="GO" id="GO:0016887">
    <property type="term" value="F:ATP hydrolysis activity"/>
    <property type="evidence" value="ECO:0007669"/>
    <property type="project" value="InterPro"/>
</dbReference>
<protein>
    <submittedName>
        <fullName evidence="7">ABC transporter ATP-binding protein</fullName>
    </submittedName>
    <submittedName>
        <fullName evidence="6">Energy-coupling factor transport system ATP-binding protein</fullName>
    </submittedName>
</protein>
<name>A0A2P8H0J0_9MICO</name>
<dbReference type="InterPro" id="IPR017871">
    <property type="entry name" value="ABC_transporter-like_CS"/>
</dbReference>
<dbReference type="PROSITE" id="PS50893">
    <property type="entry name" value="ABC_TRANSPORTER_2"/>
    <property type="match status" value="2"/>
</dbReference>
<evidence type="ECO:0000259" key="5">
    <source>
        <dbReference type="PROSITE" id="PS50893"/>
    </source>
</evidence>
<keyword evidence="3" id="KW-0547">Nucleotide-binding</keyword>
<feature type="domain" description="ABC transporter" evidence="5">
    <location>
        <begin position="266"/>
        <end position="490"/>
    </location>
</feature>
<accession>A0A2P8H0J0</accession>
<dbReference type="EMBL" id="PYAU01000001">
    <property type="protein sequence ID" value="PSL39741.1"/>
    <property type="molecule type" value="Genomic_DNA"/>
</dbReference>
<sequence>MTGGARITATGWGWRHAGRKRAAVADVSIDIAPGERVLLLGASGSGKSTLLAGIAGLLGGDEDGTAVGTLTVDGRDAREARGRTGLVLQDPDAAPVLSRVGDDVAFGCENLGVERDEIWRRVARSLEAVGLDVPLSRQTSQLSGGEKQRLAIAGILAMDPAVILLDEPTANLDPVGVSEVRAAIERAVLDDGTTLVVVEHRTEVWVDLMTRVIVLDAGGGVFADGPPAEVFARAGAALADAGVWVPGVSVGLPDAGRPGSDDGAALSTSVLSIGRSAEAIVRSRLDVVVPMHRSTVVVGSNGVGKSTLALTLAGLLPEREGTVTASAALATWRGPRPSRWSSRDLLTRIGTVFQEPEHQFLASTVRDELAIGPRALRLGDHEVQGRVDEMLDVLGLAELARANPFTLSGGQKRRLSVGTVLIARPAVMVLDEPTFGQDRGSWIRLVALLQKLVADGGTVVSVTHDAGVVRHLGQHVIRLDDVGVPGMTEAAA</sequence>
<evidence type="ECO:0000313" key="7">
    <source>
        <dbReference type="EMBL" id="RUQ85874.1"/>
    </source>
</evidence>
<feature type="domain" description="ABC transporter" evidence="5">
    <location>
        <begin position="5"/>
        <end position="243"/>
    </location>
</feature>
<dbReference type="GO" id="GO:0005524">
    <property type="term" value="F:ATP binding"/>
    <property type="evidence" value="ECO:0007669"/>
    <property type="project" value="UniProtKB-KW"/>
</dbReference>